<dbReference type="InterPro" id="IPR003615">
    <property type="entry name" value="HNH_nuc"/>
</dbReference>
<dbReference type="InterPro" id="IPR016177">
    <property type="entry name" value="DNA-bd_dom_sf"/>
</dbReference>
<evidence type="ECO:0000313" key="6">
    <source>
        <dbReference type="Proteomes" id="UP000238365"/>
    </source>
</evidence>
<protein>
    <recommendedName>
        <fullName evidence="4">AP2/ERF domain-containing protein</fullName>
    </recommendedName>
</protein>
<dbReference type="SUPFAM" id="SSF54060">
    <property type="entry name" value="His-Me finger endonucleases"/>
    <property type="match status" value="2"/>
</dbReference>
<dbReference type="PROSITE" id="PS51032">
    <property type="entry name" value="AP2_ERF"/>
    <property type="match status" value="1"/>
</dbReference>
<evidence type="ECO:0000256" key="3">
    <source>
        <dbReference type="ARBA" id="ARBA00023163"/>
    </source>
</evidence>
<keyword evidence="2" id="KW-0238">DNA-binding</keyword>
<evidence type="ECO:0000256" key="1">
    <source>
        <dbReference type="ARBA" id="ARBA00023015"/>
    </source>
</evidence>
<proteinExistence type="predicted"/>
<dbReference type="Proteomes" id="UP000238365">
    <property type="component" value="Chromosome"/>
</dbReference>
<organism evidence="5 6">
    <name type="scientific">Mixta gaviniae</name>
    <dbReference type="NCBI Taxonomy" id="665914"/>
    <lineage>
        <taxon>Bacteria</taxon>
        <taxon>Pseudomonadati</taxon>
        <taxon>Pseudomonadota</taxon>
        <taxon>Gammaproteobacteria</taxon>
        <taxon>Enterobacterales</taxon>
        <taxon>Erwiniaceae</taxon>
        <taxon>Mixta</taxon>
    </lineage>
</organism>
<dbReference type="EMBL" id="CP026377">
    <property type="protein sequence ID" value="AUX94232.1"/>
    <property type="molecule type" value="Genomic_DNA"/>
</dbReference>
<reference evidence="5 6" key="1">
    <citation type="submission" date="2018-01" db="EMBL/GenBank/DDBJ databases">
        <title>Complete and assembled Genome of Pantoea gaviniae DSM22758T.</title>
        <authorList>
            <person name="Stevens M.J.A."/>
            <person name="Zurfluh K."/>
            <person name="Stephan R."/>
        </authorList>
    </citation>
    <scope>NUCLEOTIDE SEQUENCE [LARGE SCALE GENOMIC DNA]</scope>
    <source>
        <strain evidence="5 6">DSM 22758</strain>
    </source>
</reference>
<dbReference type="GO" id="GO:0003677">
    <property type="term" value="F:DNA binding"/>
    <property type="evidence" value="ECO:0007669"/>
    <property type="project" value="UniProtKB-KW"/>
</dbReference>
<dbReference type="Gene3D" id="3.90.75.20">
    <property type="match status" value="1"/>
</dbReference>
<evidence type="ECO:0000313" key="5">
    <source>
        <dbReference type="EMBL" id="AUX94232.1"/>
    </source>
</evidence>
<dbReference type="InterPro" id="IPR044925">
    <property type="entry name" value="His-Me_finger_sf"/>
</dbReference>
<gene>
    <name evidence="5" type="ORF">C2E15_14875</name>
</gene>
<dbReference type="Pfam" id="PF13392">
    <property type="entry name" value="HNH_3"/>
    <property type="match status" value="2"/>
</dbReference>
<dbReference type="SUPFAM" id="SSF54171">
    <property type="entry name" value="DNA-binding domain"/>
    <property type="match status" value="1"/>
</dbReference>
<feature type="domain" description="AP2/ERF" evidence="4">
    <location>
        <begin position="264"/>
        <end position="319"/>
    </location>
</feature>
<dbReference type="Gene3D" id="3.30.730.10">
    <property type="entry name" value="AP2/ERF domain"/>
    <property type="match status" value="1"/>
</dbReference>
<sequence>MTSNFDEVVMRNLAAKGITPEFLKECFDCDPENGTLLWKCRPLSHFKTKAAQVSVNNRFANKIAGFERPDTSISVKIGCDWYYLHDIIFTIFHGRLPTSKVYHLNGDKRDNRVINLSEYVPQSLSESHIENPAMEKDSFSPLDHLDVKYLKECLHYNPDTGALTWKKRPRSHFKGGAGFENYHRQFFGKLAGSVSKYGYLKVMLNGKQYPAHRICYAIMTGFYPDGMIDHVNGCRTDNRFSNLRVTDRVQNMRNMITYSSNTSGHVGVVQRKDTGKFRAYINSHKNKRKSLGNFDTFEDAVQARKKAEIEYEYHENHGR</sequence>
<keyword evidence="6" id="KW-1185">Reference proteome</keyword>
<evidence type="ECO:0000256" key="2">
    <source>
        <dbReference type="ARBA" id="ARBA00023125"/>
    </source>
</evidence>
<dbReference type="KEGG" id="pgz:C2E15_14875"/>
<dbReference type="InterPro" id="IPR036955">
    <property type="entry name" value="AP2/ERF_dom_sf"/>
</dbReference>
<keyword evidence="1" id="KW-0805">Transcription regulation</keyword>
<dbReference type="GO" id="GO:0003700">
    <property type="term" value="F:DNA-binding transcription factor activity"/>
    <property type="evidence" value="ECO:0007669"/>
    <property type="project" value="InterPro"/>
</dbReference>
<keyword evidence="3" id="KW-0804">Transcription</keyword>
<dbReference type="InterPro" id="IPR001471">
    <property type="entry name" value="AP2/ERF_dom"/>
</dbReference>
<dbReference type="AlphaFoldDB" id="A0A2L0IIH4"/>
<name>A0A2L0IIH4_9GAMM</name>
<evidence type="ECO:0000259" key="4">
    <source>
        <dbReference type="PROSITE" id="PS51032"/>
    </source>
</evidence>
<accession>A0A2L0IIH4</accession>